<feature type="compositionally biased region" description="Basic and acidic residues" evidence="1">
    <location>
        <begin position="30"/>
        <end position="43"/>
    </location>
</feature>
<dbReference type="Pfam" id="PF00179">
    <property type="entry name" value="UQ_con"/>
    <property type="match status" value="1"/>
</dbReference>
<dbReference type="AlphaFoldDB" id="W7AHZ4"/>
<evidence type="ECO:0000313" key="4">
    <source>
        <dbReference type="Proteomes" id="UP000030640"/>
    </source>
</evidence>
<feature type="domain" description="UBC core" evidence="2">
    <location>
        <begin position="153"/>
        <end position="303"/>
    </location>
</feature>
<dbReference type="SUPFAM" id="SSF54495">
    <property type="entry name" value="UBC-like"/>
    <property type="match status" value="1"/>
</dbReference>
<keyword evidence="4" id="KW-1185">Reference proteome</keyword>
<dbReference type="InterPro" id="IPR050113">
    <property type="entry name" value="Ub_conjugating_enzyme"/>
</dbReference>
<feature type="compositionally biased region" description="Basic and acidic residues" evidence="1">
    <location>
        <begin position="396"/>
        <end position="405"/>
    </location>
</feature>
<reference evidence="3 4" key="1">
    <citation type="submission" date="2013-02" db="EMBL/GenBank/DDBJ databases">
        <title>The Genome Sequence of Plasmodium inui San Antonio 1.</title>
        <authorList>
            <consortium name="The Broad Institute Genome Sequencing Platform"/>
            <consortium name="The Broad Institute Genome Sequencing Center for Infectious Disease"/>
            <person name="Neafsey D."/>
            <person name="Cheeseman I."/>
            <person name="Volkman S."/>
            <person name="Adams J."/>
            <person name="Walker B."/>
            <person name="Young S.K."/>
            <person name="Zeng Q."/>
            <person name="Gargeya S."/>
            <person name="Fitzgerald M."/>
            <person name="Haas B."/>
            <person name="Abouelleil A."/>
            <person name="Alvarado L."/>
            <person name="Arachchi H.M."/>
            <person name="Berlin A.M."/>
            <person name="Chapman S.B."/>
            <person name="Dewar J."/>
            <person name="Goldberg J."/>
            <person name="Griggs A."/>
            <person name="Gujja S."/>
            <person name="Hansen M."/>
            <person name="Howarth C."/>
            <person name="Imamovic A."/>
            <person name="Larimer J."/>
            <person name="McCowan C."/>
            <person name="Murphy C."/>
            <person name="Neiman D."/>
            <person name="Pearson M."/>
            <person name="Priest M."/>
            <person name="Roberts A."/>
            <person name="Saif S."/>
            <person name="Shea T."/>
            <person name="Sisk P."/>
            <person name="Sykes S."/>
            <person name="Wortman J."/>
            <person name="Nusbaum C."/>
            <person name="Birren B."/>
        </authorList>
    </citation>
    <scope>NUCLEOTIDE SEQUENCE [LARGE SCALE GENOMIC DNA]</scope>
    <source>
        <strain evidence="3 4">San Antonio 1</strain>
    </source>
</reference>
<evidence type="ECO:0000313" key="3">
    <source>
        <dbReference type="EMBL" id="EUD64901.1"/>
    </source>
</evidence>
<dbReference type="Proteomes" id="UP000030640">
    <property type="component" value="Unassembled WGS sequence"/>
</dbReference>
<dbReference type="PROSITE" id="PS50127">
    <property type="entry name" value="UBC_2"/>
    <property type="match status" value="1"/>
</dbReference>
<evidence type="ECO:0000259" key="2">
    <source>
        <dbReference type="PROSITE" id="PS50127"/>
    </source>
</evidence>
<dbReference type="InterPro" id="IPR016135">
    <property type="entry name" value="UBQ-conjugating_enzyme/RWD"/>
</dbReference>
<proteinExistence type="predicted"/>
<feature type="region of interest" description="Disordered" evidence="1">
    <location>
        <begin position="30"/>
        <end position="65"/>
    </location>
</feature>
<dbReference type="RefSeq" id="XP_008818546.1">
    <property type="nucleotide sequence ID" value="XM_008820324.1"/>
</dbReference>
<evidence type="ECO:0000256" key="1">
    <source>
        <dbReference type="SAM" id="MobiDB-lite"/>
    </source>
</evidence>
<dbReference type="InterPro" id="IPR000608">
    <property type="entry name" value="UBC"/>
</dbReference>
<sequence>MWYDNERVPEEEGVSKLLVGKTFAYFPKYPDDESGRVKGEGRHGGVSAEDDEAHGGNANRMDNMETMDNMDSAGKEGMMDTMEEGEDSMKEVHGDSMPNIEGVDSVLFNRKEYVLIQQRLGRTIIPLNPELLAQCTMEQEIIDGYLSEIHRNVRKCSILTEYSFLVKEMPRGIYCLPQEDNLLVWDVFIILYSTVYKNAKFKAQIRLGEDYPHTIPEVFFLSSVFHPFINFQTGKLNLGKHLNEWTPKSHYMSLIFLYMRNIFYLQDEYCKENIENEEAYFLLNNDRELFLRKVHECVQKSNEQLYRQVDSCMFNFGTEVATREITHMMEQVKEDPLCSRKAEAFIHWLINDYAGGPSQEVIRLDTPSEKVISEDPPLDGATEGCAPPNEVTPQCDDAKREDQHDGATSLDSIDVQHLRRGRRNR</sequence>
<dbReference type="PANTHER" id="PTHR24067">
    <property type="entry name" value="UBIQUITIN-CONJUGATING ENZYME E2"/>
    <property type="match status" value="1"/>
</dbReference>
<dbReference type="GeneID" id="20040019"/>
<name>W7AHZ4_9APIC</name>
<dbReference type="SMART" id="SM00212">
    <property type="entry name" value="UBCc"/>
    <property type="match status" value="1"/>
</dbReference>
<dbReference type="Gene3D" id="3.10.110.10">
    <property type="entry name" value="Ubiquitin Conjugating Enzyme"/>
    <property type="match status" value="1"/>
</dbReference>
<dbReference type="OrthoDB" id="5596422at2759"/>
<accession>W7AHZ4</accession>
<feature type="region of interest" description="Disordered" evidence="1">
    <location>
        <begin position="370"/>
        <end position="425"/>
    </location>
</feature>
<dbReference type="EMBL" id="KI965487">
    <property type="protein sequence ID" value="EUD64901.1"/>
    <property type="molecule type" value="Genomic_DNA"/>
</dbReference>
<dbReference type="VEuPathDB" id="PlasmoDB:C922_04745"/>
<protein>
    <recommendedName>
        <fullName evidence="2">UBC core domain-containing protein</fullName>
    </recommendedName>
</protein>
<gene>
    <name evidence="3" type="ORF">C922_04745</name>
</gene>
<dbReference type="CDD" id="cd23814">
    <property type="entry name" value="UEV_AKTIP"/>
    <property type="match status" value="1"/>
</dbReference>
<organism evidence="3 4">
    <name type="scientific">Plasmodium inui San Antonio 1</name>
    <dbReference type="NCBI Taxonomy" id="1237626"/>
    <lineage>
        <taxon>Eukaryota</taxon>
        <taxon>Sar</taxon>
        <taxon>Alveolata</taxon>
        <taxon>Apicomplexa</taxon>
        <taxon>Aconoidasida</taxon>
        <taxon>Haemosporida</taxon>
        <taxon>Plasmodiidae</taxon>
        <taxon>Plasmodium</taxon>
        <taxon>Plasmodium (Plasmodium)</taxon>
    </lineage>
</organism>